<reference evidence="2 3" key="1">
    <citation type="submission" date="2024-11" db="EMBL/GenBank/DDBJ databases">
        <authorList>
            <person name="Heng Y.C."/>
            <person name="Lim A.C.H."/>
            <person name="Lee J.K.Y."/>
            <person name="Kittelmann S."/>
        </authorList>
    </citation>
    <scope>NUCLEOTIDE SEQUENCE [LARGE SCALE GENOMIC DNA]</scope>
    <source>
        <strain evidence="2 3">WILCCON 0269</strain>
    </source>
</reference>
<feature type="transmembrane region" description="Helical" evidence="1">
    <location>
        <begin position="44"/>
        <end position="62"/>
    </location>
</feature>
<dbReference type="RefSeq" id="WP_406791696.1">
    <property type="nucleotide sequence ID" value="NZ_JBJHZX010000010.1"/>
</dbReference>
<dbReference type="NCBIfam" id="NF042414">
    <property type="entry name" value="CLC_0170_fam"/>
    <property type="match status" value="1"/>
</dbReference>
<sequence length="64" mass="7717">MRIVHLLNKYFFILMMVQGVFLVFIDPKKFKRDKLRKTALKSRIIGIIFMVFSTAIYIFSMYSF</sequence>
<evidence type="ECO:0000313" key="2">
    <source>
        <dbReference type="EMBL" id="MFL0195578.1"/>
    </source>
</evidence>
<keyword evidence="1" id="KW-0812">Transmembrane</keyword>
<protein>
    <submittedName>
        <fullName evidence="2">CLC_0170 family protein</fullName>
    </submittedName>
</protein>
<comment type="caution">
    <text evidence="2">The sequence shown here is derived from an EMBL/GenBank/DDBJ whole genome shotgun (WGS) entry which is preliminary data.</text>
</comment>
<feature type="transmembrane region" description="Helical" evidence="1">
    <location>
        <begin position="6"/>
        <end position="24"/>
    </location>
</feature>
<dbReference type="Proteomes" id="UP001623660">
    <property type="component" value="Unassembled WGS sequence"/>
</dbReference>
<evidence type="ECO:0000313" key="3">
    <source>
        <dbReference type="Proteomes" id="UP001623660"/>
    </source>
</evidence>
<gene>
    <name evidence="2" type="ORF">ACJDU8_08380</name>
</gene>
<organism evidence="2 3">
    <name type="scientific">Candidatus Clostridium eludens</name>
    <dbReference type="NCBI Taxonomy" id="3381663"/>
    <lineage>
        <taxon>Bacteria</taxon>
        <taxon>Bacillati</taxon>
        <taxon>Bacillota</taxon>
        <taxon>Clostridia</taxon>
        <taxon>Eubacteriales</taxon>
        <taxon>Clostridiaceae</taxon>
        <taxon>Clostridium</taxon>
    </lineage>
</organism>
<keyword evidence="1" id="KW-0472">Membrane</keyword>
<dbReference type="EMBL" id="JBJHZX010000010">
    <property type="protein sequence ID" value="MFL0195578.1"/>
    <property type="molecule type" value="Genomic_DNA"/>
</dbReference>
<name>A0ABW8SK52_9CLOT</name>
<keyword evidence="3" id="KW-1185">Reference proteome</keyword>
<proteinExistence type="predicted"/>
<dbReference type="InterPro" id="IPR049971">
    <property type="entry name" value="CLC_0170-like"/>
</dbReference>
<accession>A0ABW8SK52</accession>
<evidence type="ECO:0000256" key="1">
    <source>
        <dbReference type="SAM" id="Phobius"/>
    </source>
</evidence>
<keyword evidence="1" id="KW-1133">Transmembrane helix</keyword>